<reference evidence="1 2" key="1">
    <citation type="submission" date="2023-09" db="EMBL/GenBank/DDBJ databases">
        <authorList>
            <person name="Rey-Velasco X."/>
        </authorList>
    </citation>
    <scope>NUCLEOTIDE SEQUENCE [LARGE SCALE GENOMIC DNA]</scope>
    <source>
        <strain evidence="1 2">F260</strain>
    </source>
</reference>
<protein>
    <submittedName>
        <fullName evidence="1">UDP-glycosyltransferase</fullName>
    </submittedName>
</protein>
<comment type="caution">
    <text evidence="1">The sequence shown here is derived from an EMBL/GenBank/DDBJ whole genome shotgun (WGS) entry which is preliminary data.</text>
</comment>
<dbReference type="SUPFAM" id="SSF53756">
    <property type="entry name" value="UDP-Glycosyltransferase/glycogen phosphorylase"/>
    <property type="match status" value="1"/>
</dbReference>
<proteinExistence type="predicted"/>
<evidence type="ECO:0000313" key="1">
    <source>
        <dbReference type="EMBL" id="MDT0647436.1"/>
    </source>
</evidence>
<organism evidence="1 2">
    <name type="scientific">Autumnicola lenta</name>
    <dbReference type="NCBI Taxonomy" id="3075593"/>
    <lineage>
        <taxon>Bacteria</taxon>
        <taxon>Pseudomonadati</taxon>
        <taxon>Bacteroidota</taxon>
        <taxon>Flavobacteriia</taxon>
        <taxon>Flavobacteriales</taxon>
        <taxon>Flavobacteriaceae</taxon>
        <taxon>Autumnicola</taxon>
    </lineage>
</organism>
<accession>A0ABU3CM51</accession>
<dbReference type="Gene3D" id="3.40.50.2000">
    <property type="entry name" value="Glycogen Phosphorylase B"/>
    <property type="match status" value="2"/>
</dbReference>
<sequence>MKILLTNNHLDSIGGTQTYTYALAKQLLTLGHDVQYFTLQKGIISDKLEQDLGLKEKNRKSYDLILANHNSTIEKVWKLGTVFQTCHGIFPFLEQPSIFSDFYISISQEVQEHLAKKNLSSVIIPNGIDCDVFYPTTPINKELRTVLSLCQSNDANEKILKACVQLDIKLLTYHDLGGKKWEIYELINKADLVIGLGRSAYDAMACGRPVIVYDERPYMDPVGDGYLSHVLTESFSKNCSGRYFGRKFTPDDLIHELKKYEPKDGERLRSFIKNHLEVSIVTASYLNLFENFQQKKNKRKYHLLQKIRFMTKYSKPFFSIIQRTTL</sequence>
<name>A0ABU3CM51_9FLAO</name>
<dbReference type="Proteomes" id="UP001245285">
    <property type="component" value="Unassembled WGS sequence"/>
</dbReference>
<dbReference type="RefSeq" id="WP_311495542.1">
    <property type="nucleotide sequence ID" value="NZ_JAVRHO010000016.1"/>
</dbReference>
<gene>
    <name evidence="1" type="ORF">RM545_12110</name>
</gene>
<keyword evidence="2" id="KW-1185">Reference proteome</keyword>
<dbReference type="EMBL" id="JAVRHO010000016">
    <property type="protein sequence ID" value="MDT0647436.1"/>
    <property type="molecule type" value="Genomic_DNA"/>
</dbReference>
<evidence type="ECO:0000313" key="2">
    <source>
        <dbReference type="Proteomes" id="UP001245285"/>
    </source>
</evidence>